<dbReference type="InterPro" id="IPR001878">
    <property type="entry name" value="Znf_CCHC"/>
</dbReference>
<evidence type="ECO:0000256" key="2">
    <source>
        <dbReference type="ARBA" id="ARBA00022679"/>
    </source>
</evidence>
<dbReference type="PROSITE" id="PS50158">
    <property type="entry name" value="ZF_CCHC"/>
    <property type="match status" value="1"/>
</dbReference>
<evidence type="ECO:0000256" key="1">
    <source>
        <dbReference type="ARBA" id="ARBA00012493"/>
    </source>
</evidence>
<keyword evidence="4" id="KW-0540">Nuclease</keyword>
<dbReference type="InterPro" id="IPR041588">
    <property type="entry name" value="Integrase_H2C2"/>
</dbReference>
<dbReference type="Gene3D" id="1.10.340.70">
    <property type="match status" value="1"/>
</dbReference>
<organism evidence="11 12">
    <name type="scientific">Cordylochernes scorpioides</name>
    <dbReference type="NCBI Taxonomy" id="51811"/>
    <lineage>
        <taxon>Eukaryota</taxon>
        <taxon>Metazoa</taxon>
        <taxon>Ecdysozoa</taxon>
        <taxon>Arthropoda</taxon>
        <taxon>Chelicerata</taxon>
        <taxon>Arachnida</taxon>
        <taxon>Pseudoscorpiones</taxon>
        <taxon>Cheliferoidea</taxon>
        <taxon>Chernetidae</taxon>
        <taxon>Cordylochernes</taxon>
    </lineage>
</organism>
<dbReference type="InterPro" id="IPR036397">
    <property type="entry name" value="RNaseH_sf"/>
</dbReference>
<evidence type="ECO:0000256" key="3">
    <source>
        <dbReference type="ARBA" id="ARBA00022695"/>
    </source>
</evidence>
<name>A0ABY6L1E3_9ARAC</name>
<dbReference type="Gene3D" id="3.30.420.10">
    <property type="entry name" value="Ribonuclease H-like superfamily/Ribonuclease H"/>
    <property type="match status" value="2"/>
</dbReference>
<evidence type="ECO:0000313" key="11">
    <source>
        <dbReference type="EMBL" id="UYV74943.1"/>
    </source>
</evidence>
<evidence type="ECO:0000313" key="12">
    <source>
        <dbReference type="Proteomes" id="UP001235939"/>
    </source>
</evidence>
<dbReference type="Gene3D" id="2.40.70.10">
    <property type="entry name" value="Acid Proteases"/>
    <property type="match status" value="1"/>
</dbReference>
<dbReference type="InterPro" id="IPR012337">
    <property type="entry name" value="RNaseH-like_sf"/>
</dbReference>
<evidence type="ECO:0000256" key="4">
    <source>
        <dbReference type="ARBA" id="ARBA00022722"/>
    </source>
</evidence>
<feature type="domain" description="Integrase catalytic" evidence="10">
    <location>
        <begin position="1324"/>
        <end position="1504"/>
    </location>
</feature>
<keyword evidence="8" id="KW-0863">Zinc-finger</keyword>
<evidence type="ECO:0000256" key="5">
    <source>
        <dbReference type="ARBA" id="ARBA00022759"/>
    </source>
</evidence>
<evidence type="ECO:0000256" key="7">
    <source>
        <dbReference type="ARBA" id="ARBA00022918"/>
    </source>
</evidence>
<keyword evidence="8" id="KW-0479">Metal-binding</keyword>
<dbReference type="InterPro" id="IPR005312">
    <property type="entry name" value="DUF1759"/>
</dbReference>
<dbReference type="Pfam" id="PF17917">
    <property type="entry name" value="RT_RNaseH"/>
    <property type="match status" value="1"/>
</dbReference>
<dbReference type="Pfam" id="PF17921">
    <property type="entry name" value="Integrase_H2C2"/>
    <property type="match status" value="2"/>
</dbReference>
<dbReference type="Proteomes" id="UP001235939">
    <property type="component" value="Chromosome 12"/>
</dbReference>
<dbReference type="InterPro" id="IPR043128">
    <property type="entry name" value="Rev_trsase/Diguanyl_cyclase"/>
</dbReference>
<dbReference type="SUPFAM" id="SSF56672">
    <property type="entry name" value="DNA/RNA polymerases"/>
    <property type="match status" value="2"/>
</dbReference>
<evidence type="ECO:0000259" key="9">
    <source>
        <dbReference type="PROSITE" id="PS50158"/>
    </source>
</evidence>
<evidence type="ECO:0000259" key="10">
    <source>
        <dbReference type="PROSITE" id="PS50994"/>
    </source>
</evidence>
<dbReference type="Pfam" id="PF03564">
    <property type="entry name" value="DUF1759"/>
    <property type="match status" value="1"/>
</dbReference>
<dbReference type="EC" id="2.7.7.49" evidence="1"/>
<dbReference type="CDD" id="cd09274">
    <property type="entry name" value="RNase_HI_RT_Ty3"/>
    <property type="match status" value="1"/>
</dbReference>
<keyword evidence="5" id="KW-0255">Endonuclease</keyword>
<dbReference type="InterPro" id="IPR041373">
    <property type="entry name" value="RT_RNaseH"/>
</dbReference>
<reference evidence="11 12" key="1">
    <citation type="submission" date="2022-01" db="EMBL/GenBank/DDBJ databases">
        <title>A chromosomal length assembly of Cordylochernes scorpioides.</title>
        <authorList>
            <person name="Zeh D."/>
            <person name="Zeh J."/>
        </authorList>
    </citation>
    <scope>NUCLEOTIDE SEQUENCE [LARGE SCALE GENOMIC DNA]</scope>
    <source>
        <strain evidence="11">IN4F17</strain>
        <tissue evidence="11">Whole Body</tissue>
    </source>
</reference>
<dbReference type="Gene3D" id="3.30.70.270">
    <property type="match status" value="2"/>
</dbReference>
<keyword evidence="7" id="KW-0695">RNA-directed DNA polymerase</keyword>
<keyword evidence="12" id="KW-1185">Reference proteome</keyword>
<keyword evidence="2" id="KW-0808">Transferase</keyword>
<proteinExistence type="predicted"/>
<dbReference type="InterPro" id="IPR001584">
    <property type="entry name" value="Integrase_cat-core"/>
</dbReference>
<keyword evidence="6" id="KW-0378">Hydrolase</keyword>
<accession>A0ABY6L1E3</accession>
<dbReference type="InterPro" id="IPR021109">
    <property type="entry name" value="Peptidase_aspartic_dom_sf"/>
</dbReference>
<dbReference type="InterPro" id="IPR008042">
    <property type="entry name" value="Retrotrans_Pao"/>
</dbReference>
<feature type="domain" description="CCHC-type" evidence="9">
    <location>
        <begin position="1788"/>
        <end position="1803"/>
    </location>
</feature>
<dbReference type="Pfam" id="PF05380">
    <property type="entry name" value="Peptidase_A17"/>
    <property type="match status" value="1"/>
</dbReference>
<dbReference type="InterPro" id="IPR043502">
    <property type="entry name" value="DNA/RNA_pol_sf"/>
</dbReference>
<sequence length="2339" mass="266933">MDKLKKACETKKRTLESVIAEADGELGKQEPSLEMLMSLRPKLLRCKDRFLIASDCLIEQLIKADREDEEIEDVDIVQANLFGRSEGVLQKMEQLLAKPTVDRESIVSGGNEGKSNLHRLPKLELPKFGGEAREWLQFWSAFQSVHDDDSISACVKFQYLQNCMIKGSVSEEIVSSFPNSAANYPLVISTLKERFGREDMLVEVYVRDLIAIILENAHGRNTTSFSTVYVRLSSQLRALGSLGVTTDKCAAILYPMVESALPEDLFVAWERTRHHHKPDEDGKHNSSEALLEKLMEFLKHEVEGSERMRLARQPFSSSYPSQFNRDKPPKPKTSVATAASLVVADVSKGSQKSDGIEERSKNINASVDMSNQIRCQDVLLQTIMVKINGENKSKVVRAMLDSGSQNSYVLEQTASEVGLTMLGKKEVVHLLFGGVKSRPQQNKRYRIYISDVDSKYNCNFEVQDCSTICSAMPSAQPTEWMTELRSKGIDLDVYRSNTEIELLLGADVYAKLLTGKKIELESGPVALETKLGWTVSGKVLGNVQTTKSQSVLSCLVRDATIQDLWRLDVIGIMEPMKEKSKEELSVAALEHFNQTVKQNEDGRYSVNLPWIGGHPPLPNYKLISEKKLESTTARLEKLGVLSTYHDVFKSWEDEGIIERVDSESGHVLSHHGVIKPESQSTPVRPVFNASFRTKGNPSLNDCLEVGPNMLENIPDIITRFRLGPVAVTSDIRQAFLQIEVAEEDRNYLQFWWYKNQKLEEKQMYRHCRVVFGVSSSPFPLAAVIDHHLSTYEDEYKKTIDILRRSMYVDNCVASVGSKEDALKFKEESVEIFGTAKMDLREWEIGPSSEEKPVPVLGLFWNLRTDELTCDLRSFAKKMEPGKVTRRKILSAAHSLFDPIGFTCPFTIIPKMLLQESYGVKAGWDTDLSEDISRRFNAWLSQLTEVDKLKIPRCVVQSQDRRTWTLHVFMDSSNAAFAACAYLRSGFPGSVQVQLLMARSRVAPMKNTTIPRLELVACEIGSRLAVHIKSMMEFEDIPITLWTDSTTALAWIKRDMNWSVFVAGRVKKIRQNSSVIDWRHVPGKENPADIPSRGASISQLITTRWWEGPVWLKKEEQFWTQSVEKESIEEVNSELRKAVVTHCNIEKGDMLAKITQFSNYHKILRMVAHWRRFLDWLQRKRSNKITKGPITMEEMTLAEERVIRLVQQCSFEGVKDKKFKNLRVYEDESGLLRVKCRFVPVEKVDAHSYPMVMPSNGVTGQLIWSYHRLMCHAGVQSLHANLRERYWILNSRRTIRNEIRPCARCRRFRAQPCYVEEGPLPRDRVRVGPAFDVTGVDMTGPLHLKGNKKYWIAIFTCATYRAIHLELCTSLTTETFIGAMRRFVARRGRPSTIYSDNGLNFVGCKNLFSSLDWNKIVEYGAINRISWKFNPPTACWWGGFWERMIGIVKQLLRSVLGSARVTNEELQTLLCDVEAVVNNRPLTYVSEDDEELAPLTPNKLINNCGSSILPEADEVERDSMVSRYRNMQACREELRARFTKEYLAMLVHHGKARKSRRIERQRDPSTFSGDGNINSGQWLKEYERVSEYNRWDDTMKLANVVFTLTELLKGDLIITKNHSTRGEALKTHSAVNPRMEEGEIVAHIIKGISEDTYQVLVAKDIQTVDEILKFCRHLTTVKQRRIGRTKFARLSNVMPNSCADDSDDLAGLIRCIVREEIQKVLSPPEVVNPLREVNALEQTVREVVSRFLQLTRAQINVVQQQPRTPYNIDRPTQPRKTEHWRTYDDKPICFHCGRPGHVVRYCRERRQVFAEARSRNGGEGKNVGFSSRPPRYDAGDDYVTPQTSTFIQKAGLSLNHKKCLFGSRRIKISGHLVDANGIHPDPEKVEAVSKFPRPKNISELRSFLGLYSYYQRFIENFADKARSLHDLLKTEKQLYWDAAQEKAFGVLKTALISEPVLEHFDESADTHLHTDASGHGIGAVFLQIQGGKERPIAYASRSLTKAEHNYSTTEKECLAVVWSISKFRPYLFGRPFTVVTDHHSLCWLVGQKDPSGRLARWALKLQEFDVTVIYRSGRKHKDADCLSRSPLENDQSSAVMSLTKVDIEQTKDPDLAKIIDNLNSGYIRKEFSIIDGILYKKNYSTTGRPWLMMIPKHLRSEVMADLHDAPTAGHLGFARTYDKVKKRFYWPGLYRTVRQYVSHCRECQRRKKLPRRLAGQLVSIPPVEKPFYKVGVDLLGRFPVSKDGNRWIIVCTDYMTRDRERNFISQVIKEINALCGIVHRFTTAYHPQTNGLTEATGYTPFFLVHAREAKTYIDAVLPYLPDEISDDYVGELVTRAEEAR</sequence>
<dbReference type="SMART" id="SM00343">
    <property type="entry name" value="ZnF_C2HC"/>
    <property type="match status" value="1"/>
</dbReference>
<dbReference type="PANTHER" id="PTHR47331">
    <property type="entry name" value="PHD-TYPE DOMAIN-CONTAINING PROTEIN"/>
    <property type="match status" value="1"/>
</dbReference>
<protein>
    <recommendedName>
        <fullName evidence="1">RNA-directed DNA polymerase</fullName>
        <ecNumber evidence="1">2.7.7.49</ecNumber>
    </recommendedName>
</protein>
<keyword evidence="3" id="KW-0548">Nucleotidyltransferase</keyword>
<dbReference type="PANTHER" id="PTHR47331:SF1">
    <property type="entry name" value="GAG-LIKE PROTEIN"/>
    <property type="match status" value="1"/>
</dbReference>
<keyword evidence="8" id="KW-0862">Zinc</keyword>
<dbReference type="SUPFAM" id="SSF53098">
    <property type="entry name" value="Ribonuclease H-like"/>
    <property type="match status" value="2"/>
</dbReference>
<dbReference type="PROSITE" id="PS50994">
    <property type="entry name" value="INTEGRASE"/>
    <property type="match status" value="1"/>
</dbReference>
<evidence type="ECO:0000256" key="6">
    <source>
        <dbReference type="ARBA" id="ARBA00022801"/>
    </source>
</evidence>
<dbReference type="EMBL" id="CP092874">
    <property type="protein sequence ID" value="UYV74943.1"/>
    <property type="molecule type" value="Genomic_DNA"/>
</dbReference>
<dbReference type="Gene3D" id="3.10.10.10">
    <property type="entry name" value="HIV Type 1 Reverse Transcriptase, subunit A, domain 1"/>
    <property type="match status" value="1"/>
</dbReference>
<evidence type="ECO:0000256" key="8">
    <source>
        <dbReference type="PROSITE-ProRule" id="PRU00047"/>
    </source>
</evidence>
<gene>
    <name evidence="11" type="ORF">LAZ67_12001873</name>
</gene>